<dbReference type="NCBIfam" id="TIGR01665">
    <property type="entry name" value="put_anti_recept"/>
    <property type="match status" value="1"/>
</dbReference>
<dbReference type="InterPro" id="IPR030392">
    <property type="entry name" value="S74_ICA"/>
</dbReference>
<feature type="coiled-coil region" evidence="1">
    <location>
        <begin position="724"/>
        <end position="751"/>
    </location>
</feature>
<dbReference type="InterPro" id="IPR007119">
    <property type="entry name" value="Phage_tail_spike_N"/>
</dbReference>
<dbReference type="Gene3D" id="3.55.50.40">
    <property type="match status" value="1"/>
</dbReference>
<protein>
    <submittedName>
        <fullName evidence="3">Phage minor structural protein, N-terminal region</fullName>
    </submittedName>
</protein>
<accession>A0A1G8RRM9</accession>
<dbReference type="EMBL" id="FNEN01000020">
    <property type="protein sequence ID" value="SDJ19724.1"/>
    <property type="molecule type" value="Genomic_DNA"/>
</dbReference>
<dbReference type="Pfam" id="PF13884">
    <property type="entry name" value="Peptidase_S74"/>
    <property type="match status" value="1"/>
</dbReference>
<reference evidence="3 4" key="1">
    <citation type="submission" date="2016-10" db="EMBL/GenBank/DDBJ databases">
        <authorList>
            <person name="de Groot N.N."/>
        </authorList>
    </citation>
    <scope>NUCLEOTIDE SEQUENCE [LARGE SCALE GENOMIC DNA]</scope>
    <source>
        <strain evidence="3 4">DSM 21771</strain>
    </source>
</reference>
<evidence type="ECO:0000256" key="1">
    <source>
        <dbReference type="SAM" id="Coils"/>
    </source>
</evidence>
<name>A0A1G8RRM9_9BACI</name>
<keyword evidence="4" id="KW-1185">Reference proteome</keyword>
<sequence length="752" mass="83943">MTSLHCISPDNQHYMMDATTTIEDEINSDVVLSVDLTSNEINEKFINEINEMWQISGVEGPGDNTMWRISHVTFQGVGNRSRMSINARHQFLDDMDNDRIYERYDQHMTANAFFDLVFEGTGYTFSLIDSFTALEWEGLGDGETRLESFQRGIDRYGAEFEIMGERIDLRERIERNQPYFLHWRLNASNISKETDAGEFWTYARGYGDYENESEDSIEDVANLQREYTSPLADVVGIRHAPPIKNGNITTEETMDDELETLVEESVKVSVTADFQRIEDYPYAQPQNGDIVTLVDDRINFSSEIRVVQVNTERNANGEVTGQNVTFGDHGLSERHRASLSTAANMISDLQEGRTTLPFSFLDAATRLATNLLLSANTELIFDNGIIAVNPDNPNEVVLFNSAGIGISDDGGQTFSNALTGAGLVADVVTAGTLRGINITGVTITGSEIYQESGSRSLELVNGYLSSYADGDLTMSFGQSEIDFYNSVNEHIGWMGPVFDPYQEDSRGIGLTIEDDFLNIGMRAQGLIRPVLRASRLSNVTSVAGPFNAALEGSELRLYGNRRVVSEDTDFENDFSGRDQPVIFLRQGDTTNDILQYFGGVNRRNDATWEVRWNHDDEGSWTTRIRAHSEGVHLGGTTTGASMQAQDFFTESSETIKTNIDEFSGSALDALNELHVKQYNLISDVEEGKNVRKTGLIAEESGAFATEDDKAVRTNEITMYSLKAIQELSEKVDDLVEENRTLRNELEQLKGEV</sequence>
<dbReference type="Proteomes" id="UP000198853">
    <property type="component" value="Unassembled WGS sequence"/>
</dbReference>
<dbReference type="InterPro" id="IPR056060">
    <property type="entry name" value="Tal_TT1_dom"/>
</dbReference>
<keyword evidence="1" id="KW-0175">Coiled coil</keyword>
<evidence type="ECO:0000259" key="2">
    <source>
        <dbReference type="PROSITE" id="PS51688"/>
    </source>
</evidence>
<dbReference type="AlphaFoldDB" id="A0A1G8RRM9"/>
<evidence type="ECO:0000313" key="4">
    <source>
        <dbReference type="Proteomes" id="UP000198853"/>
    </source>
</evidence>
<gene>
    <name evidence="3" type="ORF">SAMN04488123_12013</name>
</gene>
<organism evidence="3 4">
    <name type="scientific">Natribacillus halophilus</name>
    <dbReference type="NCBI Taxonomy" id="549003"/>
    <lineage>
        <taxon>Bacteria</taxon>
        <taxon>Bacillati</taxon>
        <taxon>Bacillota</taxon>
        <taxon>Bacilli</taxon>
        <taxon>Bacillales</taxon>
        <taxon>Bacillaceae</taxon>
        <taxon>Natribacillus</taxon>
    </lineage>
</organism>
<dbReference type="Pfam" id="PF24650">
    <property type="entry name" value="TT1_Tal"/>
    <property type="match status" value="1"/>
</dbReference>
<dbReference type="PROSITE" id="PS51688">
    <property type="entry name" value="ICA"/>
    <property type="match status" value="1"/>
</dbReference>
<proteinExistence type="predicted"/>
<dbReference type="RefSeq" id="WP_090399643.1">
    <property type="nucleotide sequence ID" value="NZ_FNEN01000020.1"/>
</dbReference>
<evidence type="ECO:0000313" key="3">
    <source>
        <dbReference type="EMBL" id="SDJ19724.1"/>
    </source>
</evidence>
<dbReference type="Pfam" id="PF06605">
    <property type="entry name" value="Prophage_tail"/>
    <property type="match status" value="1"/>
</dbReference>
<feature type="domain" description="Peptidase S74" evidence="2">
    <location>
        <begin position="651"/>
        <end position="752"/>
    </location>
</feature>
<dbReference type="OrthoDB" id="2311165at2"/>
<dbReference type="CDD" id="cd14686">
    <property type="entry name" value="bZIP"/>
    <property type="match status" value="1"/>
</dbReference>
<dbReference type="InterPro" id="IPR010572">
    <property type="entry name" value="Tail_dom"/>
</dbReference>